<dbReference type="Proteomes" id="UP000000844">
    <property type="component" value="Chromosome"/>
</dbReference>
<dbReference type="EMBL" id="CP001778">
    <property type="protein sequence ID" value="ADD43262.1"/>
    <property type="molecule type" value="Genomic_DNA"/>
</dbReference>
<protein>
    <submittedName>
        <fullName evidence="3">Lantibiotic dehydratase domain protein</fullName>
    </submittedName>
</protein>
<proteinExistence type="predicted"/>
<feature type="domain" description="Thiopeptide-type bacteriocin biosynthesis" evidence="2">
    <location>
        <begin position="723"/>
        <end position="950"/>
    </location>
</feature>
<dbReference type="OrthoDB" id="1273722at2"/>
<organism evidence="3 4">
    <name type="scientific">Stackebrandtia nassauensis (strain DSM 44728 / CIP 108903 / NRRL B-16338 / NBRC 102104 / LLR-40K-21)</name>
    <dbReference type="NCBI Taxonomy" id="446470"/>
    <lineage>
        <taxon>Bacteria</taxon>
        <taxon>Bacillati</taxon>
        <taxon>Actinomycetota</taxon>
        <taxon>Actinomycetes</taxon>
        <taxon>Glycomycetales</taxon>
        <taxon>Glycomycetaceae</taxon>
        <taxon>Stackebrandtia</taxon>
    </lineage>
</organism>
<dbReference type="KEGG" id="sna:Snas_3602"/>
<dbReference type="STRING" id="446470.Snas_3602"/>
<name>D3PWP0_STANL</name>
<evidence type="ECO:0000259" key="1">
    <source>
        <dbReference type="Pfam" id="PF04738"/>
    </source>
</evidence>
<evidence type="ECO:0000313" key="3">
    <source>
        <dbReference type="EMBL" id="ADD43262.1"/>
    </source>
</evidence>
<evidence type="ECO:0000313" key="4">
    <source>
        <dbReference type="Proteomes" id="UP000000844"/>
    </source>
</evidence>
<sequence>MLMDNSKRGGAAGTGPFRLADPRFGLARLALLPDNDPGPATPTDPVVVEGMFLSSEVDADTAPDHADRRLATQRAFDIRARRRTTPQSVFAAVADVEFTDASPDLAIGTAHRVRTYPNPVWLHQVCDQVLDSTEVLRGLRFTANNLTARRGDRLEADLPSNDSLTKPQHASIRATEAVDVIMDACRASATWSRIATAIRHRWPHVPESVIDTALRQLVRSGIVVTDLTPPDACTDPISHVLDKLPDTEPLAKTLTRLRETLATADAHPPGDAARMTALKTAHRITDRLNKTWRPLCADTAAEARIRLPKEAADQIAQAAGVLWRIAPHTDPLSTWHERFLHRYGAGRLVPVLEACDLVTGLGHDPNEPAAPHYRASTDALARLLNDALTCGALEVQLDASVIDALDQRRPGDQAEPSAEIYTRIVVASSTASDGDFCFAVTNTASPAGSTRARFTGLVPDGPVVTDTGQDTMVTELAFRPLSFAVAALTGRAEPAPWRIPIGTVPRPGDLLPDDLAVISNGQRLGLWSIRHHRPVKAVHHNQLGHHLMPPLAGFLCRLSQHGTVAVRPWTWGPFESAAFTPRVRFGNVILAPARWRLPEDLRQAAKGRTPWDAALKRWRTSTRPALPITVVVEDTDRHLPLDLDRDDDRELFRRYVSRGVAAVTEPPGGPQAIQAVVPGAAGRHALEIVVPLAAIAQPEPVTPLYSASVRCPCDGAFLPGGPWLSLAIDAPPSTQDAVLARITHAATDVADLWKRWFWLRYDTPQRGPHLRIRFHGDPATLGGQLLPILGQTCAALTTEGLSSGFGIETYHQETERYGGPGAIELVEDVFHHDAHLTARLLSSHPSANDRLAVAAVSAAEIARIVADGDRAALTPYRLDRAARHVQGRLRPRARAFDDTTPLHPPLWEDRAAALKIYRAFLPPQRRVNCASSLIHMHANRLLGDNNRERIARALAADLIARTTP</sequence>
<dbReference type="InterPro" id="IPR006827">
    <property type="entry name" value="Lant_deHydtase_N"/>
</dbReference>
<gene>
    <name evidence="3" type="ordered locus">Snas_3602</name>
</gene>
<dbReference type="NCBIfam" id="TIGR03891">
    <property type="entry name" value="thiopep_ocin"/>
    <property type="match status" value="1"/>
</dbReference>
<evidence type="ECO:0000259" key="2">
    <source>
        <dbReference type="Pfam" id="PF14028"/>
    </source>
</evidence>
<reference evidence="3 4" key="1">
    <citation type="journal article" date="2009" name="Stand. Genomic Sci.">
        <title>Complete genome sequence of Stackebrandtia nassauensis type strain (LLR-40K-21).</title>
        <authorList>
            <person name="Munk C."/>
            <person name="Lapidus A."/>
            <person name="Copeland A."/>
            <person name="Jando M."/>
            <person name="Mayilraj S."/>
            <person name="Glavina Del Rio T."/>
            <person name="Nolan M."/>
            <person name="Chen F."/>
            <person name="Lucas S."/>
            <person name="Tice H."/>
            <person name="Cheng J.F."/>
            <person name="Han C."/>
            <person name="Detter J.C."/>
            <person name="Bruce D."/>
            <person name="Goodwin L."/>
            <person name="Chain P."/>
            <person name="Pitluck S."/>
            <person name="Goker M."/>
            <person name="Ovchinikova G."/>
            <person name="Pati A."/>
            <person name="Ivanova N."/>
            <person name="Mavromatis K."/>
            <person name="Chen A."/>
            <person name="Palaniappan K."/>
            <person name="Land M."/>
            <person name="Hauser L."/>
            <person name="Chang Y.J."/>
            <person name="Jeffries C.D."/>
            <person name="Bristow J."/>
            <person name="Eisen J.A."/>
            <person name="Markowitz V."/>
            <person name="Hugenholtz P."/>
            <person name="Kyrpides N.C."/>
            <person name="Klenk H.P."/>
        </authorList>
    </citation>
    <scope>NUCLEOTIDE SEQUENCE [LARGE SCALE GENOMIC DNA]</scope>
    <source>
        <strain evidence="4">DSM 44728 / CIP 108903 / NRRL B-16338 / NBRC 102104 / LLR-40K-21</strain>
    </source>
</reference>
<dbReference type="eggNOG" id="ENOG502Z81U">
    <property type="taxonomic scope" value="Bacteria"/>
</dbReference>
<dbReference type="HOGENOM" id="CLU_010573_0_0_11"/>
<keyword evidence="4" id="KW-1185">Reference proteome</keyword>
<dbReference type="Pfam" id="PF14028">
    <property type="entry name" value="Lant_dehydr_C"/>
    <property type="match status" value="1"/>
</dbReference>
<dbReference type="Pfam" id="PF04738">
    <property type="entry name" value="Lant_dehydr_N"/>
    <property type="match status" value="1"/>
</dbReference>
<feature type="domain" description="Lantibiotic dehydratase N-terminal" evidence="1">
    <location>
        <begin position="44"/>
        <end position="651"/>
    </location>
</feature>
<dbReference type="InterPro" id="IPR023809">
    <property type="entry name" value="Thiopep_bacteriocin_synth_dom"/>
</dbReference>
<dbReference type="AlphaFoldDB" id="D3PWP0"/>
<accession>D3PWP0</accession>